<feature type="domain" description="RNA polymerase sigma factor 70 region 4 type 2" evidence="6">
    <location>
        <begin position="127"/>
        <end position="172"/>
    </location>
</feature>
<dbReference type="Proteomes" id="UP000315700">
    <property type="component" value="Chromosome"/>
</dbReference>
<dbReference type="InterPro" id="IPR039425">
    <property type="entry name" value="RNA_pol_sigma-70-like"/>
</dbReference>
<dbReference type="InterPro" id="IPR013325">
    <property type="entry name" value="RNA_pol_sigma_r2"/>
</dbReference>
<dbReference type="NCBIfam" id="TIGR02989">
    <property type="entry name" value="Sig-70_gvs1"/>
    <property type="match status" value="1"/>
</dbReference>
<evidence type="ECO:0000256" key="1">
    <source>
        <dbReference type="ARBA" id="ARBA00010641"/>
    </source>
</evidence>
<dbReference type="InterPro" id="IPR036388">
    <property type="entry name" value="WH-like_DNA-bd_sf"/>
</dbReference>
<gene>
    <name evidence="7" type="primary">cnrH_2</name>
    <name evidence="7" type="ORF">Pan44_40430</name>
</gene>
<dbReference type="InterPro" id="IPR013249">
    <property type="entry name" value="RNA_pol_sigma70_r4_t2"/>
</dbReference>
<dbReference type="PANTHER" id="PTHR43133:SF51">
    <property type="entry name" value="RNA POLYMERASE SIGMA FACTOR"/>
    <property type="match status" value="1"/>
</dbReference>
<dbReference type="Gene3D" id="1.10.1740.10">
    <property type="match status" value="1"/>
</dbReference>
<dbReference type="SUPFAM" id="SSF88659">
    <property type="entry name" value="Sigma3 and sigma4 domains of RNA polymerase sigma factors"/>
    <property type="match status" value="1"/>
</dbReference>
<accession>A0A517SIM4</accession>
<reference evidence="7 8" key="1">
    <citation type="submission" date="2019-02" db="EMBL/GenBank/DDBJ databases">
        <title>Deep-cultivation of Planctomycetes and their phenomic and genomic characterization uncovers novel biology.</title>
        <authorList>
            <person name="Wiegand S."/>
            <person name="Jogler M."/>
            <person name="Boedeker C."/>
            <person name="Pinto D."/>
            <person name="Vollmers J."/>
            <person name="Rivas-Marin E."/>
            <person name="Kohn T."/>
            <person name="Peeters S.H."/>
            <person name="Heuer A."/>
            <person name="Rast P."/>
            <person name="Oberbeckmann S."/>
            <person name="Bunk B."/>
            <person name="Jeske O."/>
            <person name="Meyerdierks A."/>
            <person name="Storesund J.E."/>
            <person name="Kallscheuer N."/>
            <person name="Luecker S."/>
            <person name="Lage O.M."/>
            <person name="Pohl T."/>
            <person name="Merkel B.J."/>
            <person name="Hornburger P."/>
            <person name="Mueller R.-W."/>
            <person name="Bruemmer F."/>
            <person name="Labrenz M."/>
            <person name="Spormann A.M."/>
            <person name="Op den Camp H."/>
            <person name="Overmann J."/>
            <person name="Amann R."/>
            <person name="Jetten M.S.M."/>
            <person name="Mascher T."/>
            <person name="Medema M.H."/>
            <person name="Devos D.P."/>
            <person name="Kaster A.-K."/>
            <person name="Ovreas L."/>
            <person name="Rohde M."/>
            <person name="Galperin M.Y."/>
            <person name="Jogler C."/>
        </authorList>
    </citation>
    <scope>NUCLEOTIDE SEQUENCE [LARGE SCALE GENOMIC DNA]</scope>
    <source>
        <strain evidence="7 8">Pan44</strain>
    </source>
</reference>
<proteinExistence type="inferred from homology"/>
<evidence type="ECO:0000256" key="3">
    <source>
        <dbReference type="ARBA" id="ARBA00023082"/>
    </source>
</evidence>
<dbReference type="InterPro" id="IPR007627">
    <property type="entry name" value="RNA_pol_sigma70_r2"/>
</dbReference>
<evidence type="ECO:0000313" key="7">
    <source>
        <dbReference type="EMBL" id="QDT55994.1"/>
    </source>
</evidence>
<comment type="similarity">
    <text evidence="1">Belongs to the sigma-70 factor family. ECF subfamily.</text>
</comment>
<keyword evidence="3" id="KW-0731">Sigma factor</keyword>
<keyword evidence="8" id="KW-1185">Reference proteome</keyword>
<keyword evidence="2" id="KW-0805">Transcription regulation</keyword>
<sequence>MPAPFSRPRSKAQDVEPDGVSRLKVYEQLIAENRRPLLHYIYSLVLNEADAEDLVQRTSLVMWKKFDEFDQSRSFLAWANGIAFLEVQNFRRTAAAGRLRFSNEVVQGIADRYSEKLQSEEKNRTAALKACLEQVSERDRQLVQAVYWDGTEYEVAARACGMALQTAYNRMRILRVKLLECVNRRVQTESVNE</sequence>
<feature type="domain" description="RNA polymerase sigma-70 region 2" evidence="5">
    <location>
        <begin position="29"/>
        <end position="94"/>
    </location>
</feature>
<dbReference type="Gene3D" id="1.10.10.10">
    <property type="entry name" value="Winged helix-like DNA-binding domain superfamily/Winged helix DNA-binding domain"/>
    <property type="match status" value="1"/>
</dbReference>
<dbReference type="KEGG" id="ccos:Pan44_40430"/>
<evidence type="ECO:0000313" key="8">
    <source>
        <dbReference type="Proteomes" id="UP000315700"/>
    </source>
</evidence>
<dbReference type="PANTHER" id="PTHR43133">
    <property type="entry name" value="RNA POLYMERASE ECF-TYPE SIGMA FACTO"/>
    <property type="match status" value="1"/>
</dbReference>
<dbReference type="RefSeq" id="WP_197453495.1">
    <property type="nucleotide sequence ID" value="NZ_CP036271.1"/>
</dbReference>
<dbReference type="Pfam" id="PF04542">
    <property type="entry name" value="Sigma70_r2"/>
    <property type="match status" value="1"/>
</dbReference>
<dbReference type="InterPro" id="IPR014331">
    <property type="entry name" value="RNA_pol_sigma70_ECF_RHOBA"/>
</dbReference>
<dbReference type="EMBL" id="CP036271">
    <property type="protein sequence ID" value="QDT55994.1"/>
    <property type="molecule type" value="Genomic_DNA"/>
</dbReference>
<dbReference type="AlphaFoldDB" id="A0A517SIM4"/>
<protein>
    <submittedName>
        <fullName evidence="7">RNA polymerase sigma factor CnrH</fullName>
    </submittedName>
</protein>
<evidence type="ECO:0000259" key="6">
    <source>
        <dbReference type="Pfam" id="PF08281"/>
    </source>
</evidence>
<evidence type="ECO:0000256" key="4">
    <source>
        <dbReference type="ARBA" id="ARBA00023163"/>
    </source>
</evidence>
<name>A0A517SIM4_9PLAN</name>
<dbReference type="GO" id="GO:0016987">
    <property type="term" value="F:sigma factor activity"/>
    <property type="evidence" value="ECO:0007669"/>
    <property type="project" value="UniProtKB-KW"/>
</dbReference>
<dbReference type="InterPro" id="IPR014284">
    <property type="entry name" value="RNA_pol_sigma-70_dom"/>
</dbReference>
<dbReference type="SUPFAM" id="SSF88946">
    <property type="entry name" value="Sigma2 domain of RNA polymerase sigma factors"/>
    <property type="match status" value="1"/>
</dbReference>
<evidence type="ECO:0000259" key="5">
    <source>
        <dbReference type="Pfam" id="PF04542"/>
    </source>
</evidence>
<evidence type="ECO:0000256" key="2">
    <source>
        <dbReference type="ARBA" id="ARBA00023015"/>
    </source>
</evidence>
<dbReference type="GO" id="GO:0006352">
    <property type="term" value="P:DNA-templated transcription initiation"/>
    <property type="evidence" value="ECO:0007669"/>
    <property type="project" value="InterPro"/>
</dbReference>
<dbReference type="NCBIfam" id="TIGR02937">
    <property type="entry name" value="sigma70-ECF"/>
    <property type="match status" value="1"/>
</dbReference>
<keyword evidence="4" id="KW-0804">Transcription</keyword>
<organism evidence="7 8">
    <name type="scientific">Caulifigura coniformis</name>
    <dbReference type="NCBI Taxonomy" id="2527983"/>
    <lineage>
        <taxon>Bacteria</taxon>
        <taxon>Pseudomonadati</taxon>
        <taxon>Planctomycetota</taxon>
        <taxon>Planctomycetia</taxon>
        <taxon>Planctomycetales</taxon>
        <taxon>Planctomycetaceae</taxon>
        <taxon>Caulifigura</taxon>
    </lineage>
</organism>
<dbReference type="InParanoid" id="A0A517SIM4"/>
<dbReference type="InterPro" id="IPR013324">
    <property type="entry name" value="RNA_pol_sigma_r3/r4-like"/>
</dbReference>
<dbReference type="Pfam" id="PF08281">
    <property type="entry name" value="Sigma70_r4_2"/>
    <property type="match status" value="1"/>
</dbReference>
<dbReference type="GO" id="GO:0003677">
    <property type="term" value="F:DNA binding"/>
    <property type="evidence" value="ECO:0007669"/>
    <property type="project" value="InterPro"/>
</dbReference>